<feature type="region of interest" description="Disordered" evidence="1">
    <location>
        <begin position="43"/>
        <end position="65"/>
    </location>
</feature>
<dbReference type="OMA" id="TNAPSMN"/>
<dbReference type="VEuPathDB" id="VectorBase:ADAC003038"/>
<dbReference type="Proteomes" id="UP000000673">
    <property type="component" value="Unassembled WGS sequence"/>
</dbReference>
<evidence type="ECO:0000313" key="2">
    <source>
        <dbReference type="EMBL" id="ETN65202.1"/>
    </source>
</evidence>
<dbReference type="VEuPathDB" id="VectorBase:ADAR2_010769"/>
<reference evidence="2" key="2">
    <citation type="submission" date="2010-05" db="EMBL/GenBank/DDBJ databases">
        <authorList>
            <person name="Almeida L.G."/>
            <person name="Nicolas M.F."/>
            <person name="Souza R.C."/>
            <person name="Vasconcelos A.T.R."/>
        </authorList>
    </citation>
    <scope>NUCLEOTIDE SEQUENCE</scope>
</reference>
<name>W5JLE8_ANODA</name>
<feature type="compositionally biased region" description="Low complexity" evidence="1">
    <location>
        <begin position="43"/>
        <end position="52"/>
    </location>
</feature>
<reference evidence="2" key="3">
    <citation type="journal article" date="2013" name="Nucleic Acids Res.">
        <title>The genome of Anopheles darlingi, the main neotropical malaria vector.</title>
        <authorList>
            <person name="Marinotti O."/>
            <person name="Cerqueira G.C."/>
            <person name="de Almeida L.G."/>
            <person name="Ferro M.I."/>
            <person name="Loreto E.L."/>
            <person name="Zaha A."/>
            <person name="Teixeira S.M."/>
            <person name="Wespiser A.R."/>
            <person name="Almeida E Silva A."/>
            <person name="Schlindwein A.D."/>
            <person name="Pacheco A.C."/>
            <person name="Silva A.L."/>
            <person name="Graveley B.R."/>
            <person name="Walenz B.P."/>
            <person name="Lima Bde A."/>
            <person name="Ribeiro C.A."/>
            <person name="Nunes-Silva C.G."/>
            <person name="de Carvalho C.R."/>
            <person name="Soares C.M."/>
            <person name="de Menezes C.B."/>
            <person name="Matiolli C."/>
            <person name="Caffrey D."/>
            <person name="Araujo D.A."/>
            <person name="de Oliveira D.M."/>
            <person name="Golenbock D."/>
            <person name="Grisard E.C."/>
            <person name="Fantinatti-Garboggini F."/>
            <person name="de Carvalho F.M."/>
            <person name="Barcellos F.G."/>
            <person name="Prosdocimi F."/>
            <person name="May G."/>
            <person name="Azevedo Junior G.M."/>
            <person name="Guimaraes G.M."/>
            <person name="Goldman G.H."/>
            <person name="Padilha I.Q."/>
            <person name="Batista Jda S."/>
            <person name="Ferro J.A."/>
            <person name="Ribeiro J.M."/>
            <person name="Fietto J.L."/>
            <person name="Dabbas K.M."/>
            <person name="Cerdeira L."/>
            <person name="Agnez-Lima L.F."/>
            <person name="Brocchi M."/>
            <person name="de Carvalho M.O."/>
            <person name="Teixeira Mde M."/>
            <person name="Diniz Maia Mde M."/>
            <person name="Goldman M.H."/>
            <person name="Cruz Schneider M.P."/>
            <person name="Felipe M.S."/>
            <person name="Hungria M."/>
            <person name="Nicolas M.F."/>
            <person name="Pereira M."/>
            <person name="Montes M.A."/>
            <person name="Cantao M.E."/>
            <person name="Vincentz M."/>
            <person name="Rafael M.S."/>
            <person name="Silverman N."/>
            <person name="Stoco P.H."/>
            <person name="Souza R.C."/>
            <person name="Vicentini R."/>
            <person name="Gazzinelli R.T."/>
            <person name="Neves Rde O."/>
            <person name="Silva R."/>
            <person name="Astolfi-Filho S."/>
            <person name="Maciel T.E."/>
            <person name="Urmenyi T.P."/>
            <person name="Tadei W.P."/>
            <person name="Camargo E.P."/>
            <person name="de Vasconcelos A.T."/>
        </authorList>
    </citation>
    <scope>NUCLEOTIDE SEQUENCE</scope>
</reference>
<reference evidence="2 4" key="1">
    <citation type="journal article" date="2010" name="BMC Genomics">
        <title>Combination of measures distinguishes pre-miRNAs from other stem-loops in the genome of the newly sequenced Anopheles darlingi.</title>
        <authorList>
            <person name="Mendes N.D."/>
            <person name="Freitas A.T."/>
            <person name="Vasconcelos A.T."/>
            <person name="Sagot M.F."/>
        </authorList>
    </citation>
    <scope>NUCLEOTIDE SEQUENCE</scope>
</reference>
<accession>W5JLE8</accession>
<feature type="compositionally biased region" description="Polar residues" evidence="1">
    <location>
        <begin position="99"/>
        <end position="110"/>
    </location>
</feature>
<dbReference type="EnsemblMetazoa" id="ADAC003038-RA">
    <property type="protein sequence ID" value="ADAC003038-PA"/>
    <property type="gene ID" value="ADAC003038"/>
</dbReference>
<dbReference type="EMBL" id="ADMH02000738">
    <property type="protein sequence ID" value="ETN65202.1"/>
    <property type="molecule type" value="Genomic_DNA"/>
</dbReference>
<evidence type="ECO:0000313" key="3">
    <source>
        <dbReference type="EnsemblMetazoa" id="ADAC003038-PA"/>
    </source>
</evidence>
<sequence length="187" mass="18827">MTFGEDDAIHGDLVSPALFSSLNQTASSSGGLLQPMSLLTPNSINNNPSLLPGGAGSNQSTGTMPPNNVGTTWKNAGSINIDLDNLLGNGVKGGKGPTNAPSMNQMKSIHSSPVHQQQPQQQPPMSPLSPMGYGNFAVGAQTPTPAAATLQPTMMMGGIGGGSFLNGSSNAQSSSAGPAFGAFNAFQ</sequence>
<organism evidence="2">
    <name type="scientific">Anopheles darlingi</name>
    <name type="common">Mosquito</name>
    <dbReference type="NCBI Taxonomy" id="43151"/>
    <lineage>
        <taxon>Eukaryota</taxon>
        <taxon>Metazoa</taxon>
        <taxon>Ecdysozoa</taxon>
        <taxon>Arthropoda</taxon>
        <taxon>Hexapoda</taxon>
        <taxon>Insecta</taxon>
        <taxon>Pterygota</taxon>
        <taxon>Neoptera</taxon>
        <taxon>Endopterygota</taxon>
        <taxon>Diptera</taxon>
        <taxon>Nematocera</taxon>
        <taxon>Culicoidea</taxon>
        <taxon>Culicidae</taxon>
        <taxon>Anophelinae</taxon>
        <taxon>Anopheles</taxon>
    </lineage>
</organism>
<keyword evidence="4" id="KW-1185">Reference proteome</keyword>
<evidence type="ECO:0000313" key="4">
    <source>
        <dbReference type="Proteomes" id="UP000000673"/>
    </source>
</evidence>
<dbReference type="HOGENOM" id="CLU_1448870_0_0_1"/>
<feature type="compositionally biased region" description="Low complexity" evidence="1">
    <location>
        <begin position="111"/>
        <end position="120"/>
    </location>
</feature>
<proteinExistence type="predicted"/>
<reference evidence="3" key="4">
    <citation type="submission" date="2015-06" db="UniProtKB">
        <authorList>
            <consortium name="EnsemblMetazoa"/>
        </authorList>
    </citation>
    <scope>IDENTIFICATION</scope>
</reference>
<dbReference type="AlphaFoldDB" id="W5JLE8"/>
<gene>
    <name evidence="2" type="ORF">AND_003038</name>
</gene>
<evidence type="ECO:0000256" key="1">
    <source>
        <dbReference type="SAM" id="MobiDB-lite"/>
    </source>
</evidence>
<protein>
    <submittedName>
        <fullName evidence="2">Liquid facets</fullName>
    </submittedName>
</protein>
<feature type="region of interest" description="Disordered" evidence="1">
    <location>
        <begin position="91"/>
        <end position="127"/>
    </location>
</feature>